<dbReference type="GO" id="GO:0006950">
    <property type="term" value="P:response to stress"/>
    <property type="evidence" value="ECO:0007669"/>
    <property type="project" value="TreeGrafter"/>
</dbReference>
<keyword evidence="2" id="KW-0238">DNA-binding</keyword>
<dbReference type="Pfam" id="PF12802">
    <property type="entry name" value="MarR_2"/>
    <property type="match status" value="1"/>
</dbReference>
<organism evidence="2 3">
    <name type="scientific">Haloechinothrix alba</name>
    <dbReference type="NCBI Taxonomy" id="664784"/>
    <lineage>
        <taxon>Bacteria</taxon>
        <taxon>Bacillati</taxon>
        <taxon>Actinomycetota</taxon>
        <taxon>Actinomycetes</taxon>
        <taxon>Pseudonocardiales</taxon>
        <taxon>Pseudonocardiaceae</taxon>
        <taxon>Haloechinothrix</taxon>
    </lineage>
</organism>
<evidence type="ECO:0000313" key="3">
    <source>
        <dbReference type="Proteomes" id="UP000198348"/>
    </source>
</evidence>
<dbReference type="SMART" id="SM00347">
    <property type="entry name" value="HTH_MARR"/>
    <property type="match status" value="1"/>
</dbReference>
<dbReference type="InterPro" id="IPR039422">
    <property type="entry name" value="MarR/SlyA-like"/>
</dbReference>
<evidence type="ECO:0000313" key="2">
    <source>
        <dbReference type="EMBL" id="SNR49448.1"/>
    </source>
</evidence>
<dbReference type="PANTHER" id="PTHR33164:SF99">
    <property type="entry name" value="MARR FAMILY REGULATORY PROTEIN"/>
    <property type="match status" value="1"/>
</dbReference>
<dbReference type="InterPro" id="IPR036388">
    <property type="entry name" value="WH-like_DNA-bd_sf"/>
</dbReference>
<protein>
    <submittedName>
        <fullName evidence="2">DNA-binding transcriptional regulator, MarR family</fullName>
    </submittedName>
</protein>
<feature type="domain" description="HTH marR-type" evidence="1">
    <location>
        <begin position="10"/>
        <end position="145"/>
    </location>
</feature>
<evidence type="ECO:0000259" key="1">
    <source>
        <dbReference type="PROSITE" id="PS50995"/>
    </source>
</evidence>
<proteinExistence type="predicted"/>
<dbReference type="RefSeq" id="WP_089300982.1">
    <property type="nucleotide sequence ID" value="NZ_FZNW01000007.1"/>
</dbReference>
<sequence length="166" mass="17675">MASDLFDDPRLTAMGLLVEVYEGVSARISEVHAAHGLSGNEFDVLIRLARSPGRQLRMADLAAQTALSTSGITRVIDRMERAGLVERAACPGDRRASLAVLTPSGEERLAADVPPLLDALDTWFTGRLSAEELDAFLTGLRKLREVVRPRATAGADAPDASPADPA</sequence>
<dbReference type="SUPFAM" id="SSF46785">
    <property type="entry name" value="Winged helix' DNA-binding domain"/>
    <property type="match status" value="1"/>
</dbReference>
<dbReference type="Gene3D" id="1.10.10.10">
    <property type="entry name" value="Winged helix-like DNA-binding domain superfamily/Winged helix DNA-binding domain"/>
    <property type="match status" value="1"/>
</dbReference>
<dbReference type="PROSITE" id="PS50995">
    <property type="entry name" value="HTH_MARR_2"/>
    <property type="match status" value="1"/>
</dbReference>
<dbReference type="EMBL" id="FZNW01000007">
    <property type="protein sequence ID" value="SNR49448.1"/>
    <property type="molecule type" value="Genomic_DNA"/>
</dbReference>
<dbReference type="InterPro" id="IPR000835">
    <property type="entry name" value="HTH_MarR-typ"/>
</dbReference>
<dbReference type="PRINTS" id="PR00598">
    <property type="entry name" value="HTHMARR"/>
</dbReference>
<accession>A0A238WSU1</accession>
<name>A0A238WSU1_9PSEU</name>
<dbReference type="GO" id="GO:0003677">
    <property type="term" value="F:DNA binding"/>
    <property type="evidence" value="ECO:0007669"/>
    <property type="project" value="UniProtKB-KW"/>
</dbReference>
<dbReference type="GO" id="GO:0003700">
    <property type="term" value="F:DNA-binding transcription factor activity"/>
    <property type="evidence" value="ECO:0007669"/>
    <property type="project" value="InterPro"/>
</dbReference>
<dbReference type="OrthoDB" id="5295456at2"/>
<keyword evidence="3" id="KW-1185">Reference proteome</keyword>
<dbReference type="Proteomes" id="UP000198348">
    <property type="component" value="Unassembled WGS sequence"/>
</dbReference>
<dbReference type="PANTHER" id="PTHR33164">
    <property type="entry name" value="TRANSCRIPTIONAL REGULATOR, MARR FAMILY"/>
    <property type="match status" value="1"/>
</dbReference>
<dbReference type="AlphaFoldDB" id="A0A238WSU1"/>
<reference evidence="2 3" key="1">
    <citation type="submission" date="2017-06" db="EMBL/GenBank/DDBJ databases">
        <authorList>
            <person name="Kim H.J."/>
            <person name="Triplett B.A."/>
        </authorList>
    </citation>
    <scope>NUCLEOTIDE SEQUENCE [LARGE SCALE GENOMIC DNA]</scope>
    <source>
        <strain evidence="2 3">DSM 45207</strain>
    </source>
</reference>
<gene>
    <name evidence="2" type="ORF">SAMN06265360_107164</name>
</gene>
<dbReference type="InterPro" id="IPR036390">
    <property type="entry name" value="WH_DNA-bd_sf"/>
</dbReference>